<dbReference type="Pfam" id="PF01531">
    <property type="entry name" value="Glyco_transf_11"/>
    <property type="match status" value="1"/>
</dbReference>
<evidence type="ECO:0008006" key="4">
    <source>
        <dbReference type="Google" id="ProtNLM"/>
    </source>
</evidence>
<evidence type="ECO:0000256" key="2">
    <source>
        <dbReference type="ARBA" id="ARBA00022679"/>
    </source>
</evidence>
<dbReference type="InterPro" id="IPR002516">
    <property type="entry name" value="Glyco_trans_11"/>
</dbReference>
<evidence type="ECO:0000256" key="1">
    <source>
        <dbReference type="ARBA" id="ARBA00022676"/>
    </source>
</evidence>
<dbReference type="EMBL" id="MN738789">
    <property type="protein sequence ID" value="QHT36992.1"/>
    <property type="molecule type" value="Genomic_DNA"/>
</dbReference>
<name>A0A6C0F724_9ZZZZ</name>
<accession>A0A6C0F724</accession>
<sequence>MPINIYVNGIGGLGNCLFQISTAIYYKEMFGGNILLNNNNKIKFGTSNKFGRKQNVIKLGKDIPYTETIFKCFDMCKKGKKNCIKIHNDNTNNKIVPSKNILISGYCQNIHLFEEYLHKVPQYLNLNDPTIINYIKSKYENIEQGIFIGLRVGDDFKHMKKITRKSYQNALEKLKYMNINIDNLFVVSDVDDAWVDKFDLQNLYPATFINENDITQIYVGLMCKHYILSESTFHLWIAYLGTINNIDKKVIVFKDTDLTNRPLSLDNWIKVDLY</sequence>
<organism evidence="3">
    <name type="scientific">viral metagenome</name>
    <dbReference type="NCBI Taxonomy" id="1070528"/>
    <lineage>
        <taxon>unclassified sequences</taxon>
        <taxon>metagenomes</taxon>
        <taxon>organismal metagenomes</taxon>
    </lineage>
</organism>
<reference evidence="3" key="1">
    <citation type="journal article" date="2020" name="Nature">
        <title>Giant virus diversity and host interactions through global metagenomics.</title>
        <authorList>
            <person name="Schulz F."/>
            <person name="Roux S."/>
            <person name="Paez-Espino D."/>
            <person name="Jungbluth S."/>
            <person name="Walsh D.A."/>
            <person name="Denef V.J."/>
            <person name="McMahon K.D."/>
            <person name="Konstantinidis K.T."/>
            <person name="Eloe-Fadrosh E.A."/>
            <person name="Kyrpides N.C."/>
            <person name="Woyke T."/>
        </authorList>
    </citation>
    <scope>NUCLEOTIDE SEQUENCE</scope>
    <source>
        <strain evidence="3">GVMAG-S-ERX555967-131</strain>
    </source>
</reference>
<evidence type="ECO:0000313" key="3">
    <source>
        <dbReference type="EMBL" id="QHT36992.1"/>
    </source>
</evidence>
<dbReference type="GO" id="GO:0005975">
    <property type="term" value="P:carbohydrate metabolic process"/>
    <property type="evidence" value="ECO:0007669"/>
    <property type="project" value="InterPro"/>
</dbReference>
<dbReference type="GO" id="GO:0016020">
    <property type="term" value="C:membrane"/>
    <property type="evidence" value="ECO:0007669"/>
    <property type="project" value="InterPro"/>
</dbReference>
<protein>
    <recommendedName>
        <fullName evidence="4">Glycosyl transferase family 11</fullName>
    </recommendedName>
</protein>
<dbReference type="GO" id="GO:0008107">
    <property type="term" value="F:galactoside 2-alpha-L-fucosyltransferase activity"/>
    <property type="evidence" value="ECO:0007669"/>
    <property type="project" value="InterPro"/>
</dbReference>
<proteinExistence type="predicted"/>
<keyword evidence="2" id="KW-0808">Transferase</keyword>
<dbReference type="AlphaFoldDB" id="A0A6C0F724"/>
<keyword evidence="1" id="KW-0328">Glycosyltransferase</keyword>